<organism evidence="1 2">
    <name type="scientific">Cycloclasticus zancles 78-ME</name>
    <dbReference type="NCBI Taxonomy" id="1198232"/>
    <lineage>
        <taxon>Bacteria</taxon>
        <taxon>Pseudomonadati</taxon>
        <taxon>Pseudomonadota</taxon>
        <taxon>Gammaproteobacteria</taxon>
        <taxon>Thiotrichales</taxon>
        <taxon>Piscirickettsiaceae</taxon>
        <taxon>Cycloclasticus</taxon>
    </lineage>
</organism>
<dbReference type="AlphaFoldDB" id="S5T573"/>
<reference evidence="1 2" key="1">
    <citation type="submission" date="2013-05" db="EMBL/GenBank/DDBJ databases">
        <title>Between feast and famine: a lifestyle of most important marine PAH-degrading bacterium Cycloclasticus sp. 7ME.</title>
        <authorList>
            <person name="Yakimov M.M."/>
            <person name="Messina E."/>
            <person name="Genovese M."/>
            <person name="Denaro R."/>
            <person name="Crisafi F."/>
            <person name="Russo D."/>
            <person name="Cappello S."/>
            <person name="Santisi S."/>
            <person name="Smedile F."/>
            <person name="Golyshina O.V."/>
            <person name="Tran H."/>
            <person name="Pieper D.H."/>
            <person name="Golyshin P.N."/>
            <person name="Giuliano L."/>
        </authorList>
    </citation>
    <scope>NUCLEOTIDE SEQUENCE [LARGE SCALE GENOMIC DNA]</scope>
    <source>
        <strain evidence="1 2">78-ME</strain>
    </source>
</reference>
<dbReference type="eggNOG" id="ENOG502Z89J">
    <property type="taxonomic scope" value="Bacteria"/>
</dbReference>
<dbReference type="PATRIC" id="fig|1198232.3.peg.387"/>
<dbReference type="HOGENOM" id="CLU_044829_0_0_6"/>
<dbReference type="RefSeq" id="WP_020931962.1">
    <property type="nucleotide sequence ID" value="NC_021917.1"/>
</dbReference>
<name>S5T573_9GAMM</name>
<dbReference type="Proteomes" id="UP000015380">
    <property type="component" value="Chromosome"/>
</dbReference>
<keyword evidence="2" id="KW-1185">Reference proteome</keyword>
<proteinExistence type="predicted"/>
<reference evidence="2" key="2">
    <citation type="journal article" date="2016" name="Environ. Microbiol. Rep.">
        <title>Analysis of defence systems and a conjugative IncP-1 plasmid in the marine polyaromatic hydrocarbons-degrading bacterium Cycloclasticus sp. 78-ME.</title>
        <authorList>
            <person name="Yakimov M.M."/>
            <person name="Crisafi F."/>
            <person name="Messina E."/>
            <person name="Smedile F."/>
            <person name="Lopatina A."/>
            <person name="Denaro R."/>
            <person name="Pieper D.H."/>
            <person name="Golyshin P.N."/>
            <person name="Giuliano L."/>
        </authorList>
    </citation>
    <scope>NUCLEOTIDE SEQUENCE [LARGE SCALE GENOMIC DNA]</scope>
    <source>
        <strain evidence="2">78-ME</strain>
    </source>
</reference>
<evidence type="ECO:0008006" key="3">
    <source>
        <dbReference type="Google" id="ProtNLM"/>
    </source>
</evidence>
<evidence type="ECO:0000313" key="1">
    <source>
        <dbReference type="EMBL" id="AGS38724.1"/>
    </source>
</evidence>
<protein>
    <recommendedName>
        <fullName evidence="3">Porin</fullName>
    </recommendedName>
</protein>
<gene>
    <name evidence="1" type="ORF">CYCME_0382</name>
</gene>
<sequence>MSFKKAMVGGLLVGGVAFLSSGFASEWSGYVAGEYRYFTQSALDQQQFNDASVSFSAAPEFYHSWNDGDDAFIFSSFFRWDEQDPQRTHIDLRELMWIHAERDWEVRLGVGKVFWGVTESQHLVDIINQSDMVENFDGEDKLGQTMLNLSLIKDWGTVDLFVLPGFRERTFSGKEGRFRPTPAIDDHTAYQSDSKDKHVDYAVRWNQTFDDWDVGVSHFYGTSREPRIIPTATAGGIALVPFYDLINQTGLDVQATLDEWLWKVELIHRSGQGETFNAFTGGFEYTFVGVMESAADVGLIAEYLYDDRGADVAFDNDIFVGARLAMNDAASSELLFGVIADVDQNTQFYSLEGSRRIGVSWVLSVEARFISAASNDALAPFRQDDVIQLEFARHF</sequence>
<dbReference type="KEGG" id="cza:CYCME_0382"/>
<evidence type="ECO:0000313" key="2">
    <source>
        <dbReference type="Proteomes" id="UP000015380"/>
    </source>
</evidence>
<dbReference type="EMBL" id="CP005996">
    <property type="protein sequence ID" value="AGS38724.1"/>
    <property type="molecule type" value="Genomic_DNA"/>
</dbReference>
<accession>S5T573</accession>